<dbReference type="GO" id="GO:0016747">
    <property type="term" value="F:acyltransferase activity, transferring groups other than amino-acyl groups"/>
    <property type="evidence" value="ECO:0007669"/>
    <property type="project" value="InterPro"/>
</dbReference>
<dbReference type="AlphaFoldDB" id="A0A1R0KH80"/>
<dbReference type="Pfam" id="PF13508">
    <property type="entry name" value="Acetyltransf_7"/>
    <property type="match status" value="1"/>
</dbReference>
<evidence type="ECO:0000256" key="2">
    <source>
        <dbReference type="ARBA" id="ARBA00023315"/>
    </source>
</evidence>
<name>A0A1R0KH80_9PSEU</name>
<proteinExistence type="predicted"/>
<keyword evidence="5" id="KW-1185">Reference proteome</keyword>
<keyword evidence="2" id="KW-0012">Acyltransferase</keyword>
<dbReference type="PROSITE" id="PS51186">
    <property type="entry name" value="GNAT"/>
    <property type="match status" value="1"/>
</dbReference>
<dbReference type="PANTHER" id="PTHR43800">
    <property type="entry name" value="PEPTIDYL-LYSINE N-ACETYLTRANSFERASE YJAB"/>
    <property type="match status" value="1"/>
</dbReference>
<accession>A0A1R0KH80</accession>
<dbReference type="PANTHER" id="PTHR43800:SF1">
    <property type="entry name" value="PEPTIDYL-LYSINE N-ACETYLTRANSFERASE YJAB"/>
    <property type="match status" value="1"/>
</dbReference>
<protein>
    <submittedName>
        <fullName evidence="4">GNAT family N-acetyltransferase</fullName>
    </submittedName>
</protein>
<organism evidence="4 5">
    <name type="scientific">Amycolatopsis coloradensis</name>
    <dbReference type="NCBI Taxonomy" id="76021"/>
    <lineage>
        <taxon>Bacteria</taxon>
        <taxon>Bacillati</taxon>
        <taxon>Actinomycetota</taxon>
        <taxon>Actinomycetes</taxon>
        <taxon>Pseudonocardiales</taxon>
        <taxon>Pseudonocardiaceae</taxon>
        <taxon>Amycolatopsis</taxon>
    </lineage>
</organism>
<dbReference type="RefSeq" id="WP_076167111.1">
    <property type="nucleotide sequence ID" value="NZ_JBEZVB010000027.1"/>
</dbReference>
<dbReference type="EMBL" id="MQUQ01000021">
    <property type="protein sequence ID" value="OLZ45025.1"/>
    <property type="molecule type" value="Genomic_DNA"/>
</dbReference>
<dbReference type="OrthoDB" id="9805924at2"/>
<dbReference type="InterPro" id="IPR000182">
    <property type="entry name" value="GNAT_dom"/>
</dbReference>
<dbReference type="CDD" id="cd04301">
    <property type="entry name" value="NAT_SF"/>
    <property type="match status" value="1"/>
</dbReference>
<keyword evidence="1 4" id="KW-0808">Transferase</keyword>
<dbReference type="SUPFAM" id="SSF55729">
    <property type="entry name" value="Acyl-CoA N-acyltransferases (Nat)"/>
    <property type="match status" value="1"/>
</dbReference>
<dbReference type="STRING" id="76021.BS329_35330"/>
<comment type="caution">
    <text evidence="4">The sequence shown here is derived from an EMBL/GenBank/DDBJ whole genome shotgun (WGS) entry which is preliminary data.</text>
</comment>
<dbReference type="Proteomes" id="UP000187486">
    <property type="component" value="Unassembled WGS sequence"/>
</dbReference>
<sequence>MGIADVTTRPATPKDAEAVTEVFLTSRQTTMPYLPRVHSDDETRWWVTNIMLPESTVWVAAADARIVGFCALNGTELEHLYLRPEWLRQGIGTTLLKLATEQSPRLLELKVFQRNENARAFYERHGFVAIDSNDGSRNEENEPDMTYRWAPLVEFGA</sequence>
<feature type="domain" description="N-acetyltransferase" evidence="3">
    <location>
        <begin position="6"/>
        <end position="154"/>
    </location>
</feature>
<gene>
    <name evidence="4" type="ORF">BS329_35330</name>
</gene>
<evidence type="ECO:0000259" key="3">
    <source>
        <dbReference type="PROSITE" id="PS51186"/>
    </source>
</evidence>
<dbReference type="InterPro" id="IPR016181">
    <property type="entry name" value="Acyl_CoA_acyltransferase"/>
</dbReference>
<evidence type="ECO:0000313" key="4">
    <source>
        <dbReference type="EMBL" id="OLZ45025.1"/>
    </source>
</evidence>
<reference evidence="4 5" key="1">
    <citation type="submission" date="2016-01" db="EMBL/GenBank/DDBJ databases">
        <title>Amycolatopsis coloradensis genome sequencing and assembly.</title>
        <authorList>
            <person name="Mayilraj S."/>
        </authorList>
    </citation>
    <scope>NUCLEOTIDE SEQUENCE [LARGE SCALE GENOMIC DNA]</scope>
    <source>
        <strain evidence="4 5">DSM 44225</strain>
    </source>
</reference>
<evidence type="ECO:0000313" key="5">
    <source>
        <dbReference type="Proteomes" id="UP000187486"/>
    </source>
</evidence>
<evidence type="ECO:0000256" key="1">
    <source>
        <dbReference type="ARBA" id="ARBA00022679"/>
    </source>
</evidence>
<dbReference type="Gene3D" id="3.40.630.30">
    <property type="match status" value="1"/>
</dbReference>